<feature type="compositionally biased region" description="Basic residues" evidence="1">
    <location>
        <begin position="570"/>
        <end position="582"/>
    </location>
</feature>
<evidence type="ECO:0000313" key="3">
    <source>
        <dbReference type="Proteomes" id="UP000789759"/>
    </source>
</evidence>
<feature type="region of interest" description="Disordered" evidence="1">
    <location>
        <begin position="526"/>
        <end position="582"/>
    </location>
</feature>
<dbReference type="EMBL" id="CAJVQA010000447">
    <property type="protein sequence ID" value="CAG8475304.1"/>
    <property type="molecule type" value="Genomic_DNA"/>
</dbReference>
<dbReference type="CDD" id="cd09917">
    <property type="entry name" value="F-box_SF"/>
    <property type="match status" value="1"/>
</dbReference>
<comment type="caution">
    <text evidence="2">The sequence shown here is derived from an EMBL/GenBank/DDBJ whole genome shotgun (WGS) entry which is preliminary data.</text>
</comment>
<dbReference type="AlphaFoldDB" id="A0A9N8W2X0"/>
<gene>
    <name evidence="2" type="ORF">CPELLU_LOCUS1266</name>
</gene>
<keyword evidence="3" id="KW-1185">Reference proteome</keyword>
<proteinExistence type="predicted"/>
<sequence length="582" mass="68292">MKLESPKKQRTCKYLQKGSEGPQNQINSQQLQEELSIKTYMNELSDEIKIRIFKFVQFPLCLLLTCKRWYYISMDCQARGEWIVYSYGKAHALFHAIRLGPNFINVGVVQIIIAKDGIISRYFIQRLLMHFGSYDQTLLDMKRDYSSGLGNTDQAQNLQTTKLPWASDTPISVFTFLLNEASKKLKTLDLVAKGNDMELFHFLSAGPHIISQARQKLKNNFESLKELILHTKGVIQRLSELTELGFDLSHLVVLDILQLFEHRLNDIGKTIMDSFVKIRCRTEEAQSKFYTDLLTGAIDPERNMKTTNLWDFLRSYIGEKNEQDHFLKAMEYYYCKDIINLQENHVANETTSMICDTFKAYCQTYCYTKEFFLPSQLKIICKATSEDVLDPLFKCYLHMVFEIKPTSTTFDISPKIGDDINQDDKFKEENATLSHNQVSLTNEFSKTELPKQAETMTLQNETAAITEDIPRKGNNSKRKLQKQWYKELKKYHDRILNTQNKFDHYLKEFWQILVETEIGRELREKEKDIEKSSNPRVKNNRKLKQYNLGKHRKMSPNLARNRKMFEPVRKRNSRQLRSKVIK</sequence>
<reference evidence="2" key="1">
    <citation type="submission" date="2021-06" db="EMBL/GenBank/DDBJ databases">
        <authorList>
            <person name="Kallberg Y."/>
            <person name="Tangrot J."/>
            <person name="Rosling A."/>
        </authorList>
    </citation>
    <scope>NUCLEOTIDE SEQUENCE</scope>
    <source>
        <strain evidence="2">FL966</strain>
    </source>
</reference>
<evidence type="ECO:0000313" key="2">
    <source>
        <dbReference type="EMBL" id="CAG8475304.1"/>
    </source>
</evidence>
<dbReference type="OrthoDB" id="2404107at2759"/>
<protein>
    <submittedName>
        <fullName evidence="2">21136_t:CDS:1</fullName>
    </submittedName>
</protein>
<accession>A0A9N8W2X0</accession>
<evidence type="ECO:0000256" key="1">
    <source>
        <dbReference type="SAM" id="MobiDB-lite"/>
    </source>
</evidence>
<name>A0A9N8W2X0_9GLOM</name>
<organism evidence="2 3">
    <name type="scientific">Cetraspora pellucida</name>
    <dbReference type="NCBI Taxonomy" id="1433469"/>
    <lineage>
        <taxon>Eukaryota</taxon>
        <taxon>Fungi</taxon>
        <taxon>Fungi incertae sedis</taxon>
        <taxon>Mucoromycota</taxon>
        <taxon>Glomeromycotina</taxon>
        <taxon>Glomeromycetes</taxon>
        <taxon>Diversisporales</taxon>
        <taxon>Gigasporaceae</taxon>
        <taxon>Cetraspora</taxon>
    </lineage>
</organism>
<dbReference type="Proteomes" id="UP000789759">
    <property type="component" value="Unassembled WGS sequence"/>
</dbReference>
<feature type="compositionally biased region" description="Basic residues" evidence="1">
    <location>
        <begin position="538"/>
        <end position="554"/>
    </location>
</feature>